<evidence type="ECO:0000256" key="1">
    <source>
        <dbReference type="SAM" id="MobiDB-lite"/>
    </source>
</evidence>
<dbReference type="EMBL" id="WTFF01000128">
    <property type="protein sequence ID" value="MBW5483881.1"/>
    <property type="molecule type" value="Genomic_DNA"/>
</dbReference>
<protein>
    <submittedName>
        <fullName evidence="2">Transcriptional regulator</fullName>
    </submittedName>
</protein>
<comment type="caution">
    <text evidence="2">The sequence shown here is derived from an EMBL/GenBank/DDBJ whole genome shotgun (WGS) entry which is preliminary data.</text>
</comment>
<dbReference type="RefSeq" id="WP_219668363.1">
    <property type="nucleotide sequence ID" value="NZ_WTFF01000128.1"/>
</dbReference>
<keyword evidence="3" id="KW-1185">Reference proteome</keyword>
<evidence type="ECO:0000313" key="3">
    <source>
        <dbReference type="Proteomes" id="UP000812013"/>
    </source>
</evidence>
<proteinExistence type="predicted"/>
<sequence length="270" mass="29142">MTSASIPAQVPPPASSASTSVSPLLTRLAEERATGALLRDRGTLFLEDGRIVHAESPATPGLEVLLTVGGGLAPERWREAVDRAGARRQVARFLVDSGSLAGGELEICHLAAIFDAAFFALSPGSGPSRFRRGATHWIGSVRSVPAVAVERETRRRRELLDAVWPYPRLDTSPVVPREAAPGQTVTLRQRSLLRHADGVRTPGQLAWALGRPAFHTMLDVRRLAAAGLVDTPHEPPPTRAPVVLPDWVTRHQPPDVALLRRLRDALEASL</sequence>
<dbReference type="Proteomes" id="UP000812013">
    <property type="component" value="Unassembled WGS sequence"/>
</dbReference>
<name>A0ABS6Z803_9ACTN</name>
<evidence type="ECO:0000313" key="2">
    <source>
        <dbReference type="EMBL" id="MBW5483881.1"/>
    </source>
</evidence>
<gene>
    <name evidence="2" type="ORF">GPJ59_18840</name>
</gene>
<organism evidence="2 3">
    <name type="scientific">Streptomyces bambusae</name>
    <dbReference type="NCBI Taxonomy" id="1550616"/>
    <lineage>
        <taxon>Bacteria</taxon>
        <taxon>Bacillati</taxon>
        <taxon>Actinomycetota</taxon>
        <taxon>Actinomycetes</taxon>
        <taxon>Kitasatosporales</taxon>
        <taxon>Streptomycetaceae</taxon>
        <taxon>Streptomyces</taxon>
    </lineage>
</organism>
<feature type="region of interest" description="Disordered" evidence="1">
    <location>
        <begin position="1"/>
        <end position="21"/>
    </location>
</feature>
<accession>A0ABS6Z803</accession>
<reference evidence="2 3" key="1">
    <citation type="submission" date="2019-12" db="EMBL/GenBank/DDBJ databases">
        <title>Genome sequence of Streptomyces bambusae.</title>
        <authorList>
            <person name="Bansal K."/>
            <person name="Choksket S."/>
            <person name="Korpole S."/>
            <person name="Patil P.B."/>
        </authorList>
    </citation>
    <scope>NUCLEOTIDE SEQUENCE [LARGE SCALE GENOMIC DNA]</scope>
    <source>
        <strain evidence="2 3">SK60</strain>
    </source>
</reference>